<dbReference type="Ensembl" id="ENSXETT00000114270">
    <property type="protein sequence ID" value="ENSXETP00000102507"/>
    <property type="gene ID" value="ENSXETG00000031735"/>
</dbReference>
<keyword evidence="2" id="KW-0472">Membrane</keyword>
<proteinExistence type="predicted"/>
<organism evidence="3">
    <name type="scientific">Xenopus tropicalis</name>
    <name type="common">Western clawed frog</name>
    <name type="synonym">Silurana tropicalis</name>
    <dbReference type="NCBI Taxonomy" id="8364"/>
    <lineage>
        <taxon>Eukaryota</taxon>
        <taxon>Metazoa</taxon>
        <taxon>Chordata</taxon>
        <taxon>Craniata</taxon>
        <taxon>Vertebrata</taxon>
        <taxon>Euteleostomi</taxon>
        <taxon>Amphibia</taxon>
        <taxon>Batrachia</taxon>
        <taxon>Anura</taxon>
        <taxon>Pipoidea</taxon>
        <taxon>Pipidae</taxon>
        <taxon>Xenopodinae</taxon>
        <taxon>Xenopus</taxon>
        <taxon>Silurana</taxon>
    </lineage>
</organism>
<reference evidence="3" key="1">
    <citation type="journal article" date="2010" name="Science">
        <title>The genome of the Western clawed frog Xenopus tropicalis.</title>
        <authorList>
            <person name="Hellsten U."/>
            <person name="Harland R.M."/>
            <person name="Gilchrist M.J."/>
            <person name="Hendrix D."/>
            <person name="Jurka J."/>
            <person name="Kapitonov V."/>
            <person name="Ovcharenko I."/>
            <person name="Putnam N.H."/>
            <person name="Shu S."/>
            <person name="Taher L."/>
            <person name="Blitz I.L."/>
            <person name="Blumberg B."/>
            <person name="Dichmann D.S."/>
            <person name="Dubchak I."/>
            <person name="Amaya E."/>
            <person name="Detter J.C."/>
            <person name="Fletcher R."/>
            <person name="Gerhard D.S."/>
            <person name="Goodstein D."/>
            <person name="Graves T."/>
            <person name="Grigoriev I.V."/>
            <person name="Grimwood J."/>
            <person name="Kawashima T."/>
            <person name="Lindquist E."/>
            <person name="Lucas S.M."/>
            <person name="Mead P.E."/>
            <person name="Mitros T."/>
            <person name="Ogino H."/>
            <person name="Ohta Y."/>
            <person name="Poliakov A.V."/>
            <person name="Pollet N."/>
            <person name="Robert J."/>
            <person name="Salamov A."/>
            <person name="Sater A.K."/>
            <person name="Schmutz J."/>
            <person name="Terry A."/>
            <person name="Vize P.D."/>
            <person name="Warren W.C."/>
            <person name="Wells D."/>
            <person name="Wills A."/>
            <person name="Wilson R.K."/>
            <person name="Zimmerman L.B."/>
            <person name="Zorn A.M."/>
            <person name="Grainger R."/>
            <person name="Grammer T."/>
            <person name="Khokha M.K."/>
            <person name="Richardson P.M."/>
            <person name="Rokhsar D.S."/>
        </authorList>
    </citation>
    <scope>NUCLEOTIDE SEQUENCE [LARGE SCALE GENOMIC DNA]</scope>
    <source>
        <strain evidence="3">Nigerian</strain>
    </source>
</reference>
<keyword evidence="2" id="KW-0812">Transmembrane</keyword>
<dbReference type="InterPro" id="IPR029180">
    <property type="entry name" value="Myc_target_1"/>
</dbReference>
<dbReference type="Pfam" id="PF15179">
    <property type="entry name" value="Myc_target_1"/>
    <property type="match status" value="1"/>
</dbReference>
<feature type="region of interest" description="Disordered" evidence="1">
    <location>
        <begin position="108"/>
        <end position="135"/>
    </location>
</feature>
<evidence type="ECO:0000313" key="3">
    <source>
        <dbReference type="Ensembl" id="ENSXETP00000102507"/>
    </source>
</evidence>
<gene>
    <name evidence="3" type="primary">myct1</name>
</gene>
<reference evidence="3" key="2">
    <citation type="submission" date="2021-03" db="UniProtKB">
        <authorList>
            <consortium name="Ensembl"/>
        </authorList>
    </citation>
    <scope>IDENTIFICATION</scope>
</reference>
<dbReference type="PANTHER" id="PTHR14869">
    <property type="entry name" value="MYC TARGET PROTEIN 1"/>
    <property type="match status" value="1"/>
</dbReference>
<dbReference type="PANTHER" id="PTHR14869:SF0">
    <property type="entry name" value="MYC TARGET PROTEIN 1"/>
    <property type="match status" value="1"/>
</dbReference>
<evidence type="ECO:0000256" key="1">
    <source>
        <dbReference type="SAM" id="MobiDB-lite"/>
    </source>
</evidence>
<keyword evidence="2" id="KW-1133">Transmembrane helix</keyword>
<evidence type="ECO:0000256" key="2">
    <source>
        <dbReference type="SAM" id="Phobius"/>
    </source>
</evidence>
<dbReference type="GeneTree" id="ENSGT00390000011642"/>
<feature type="transmembrane region" description="Helical" evidence="2">
    <location>
        <begin position="77"/>
        <end position="100"/>
    </location>
</feature>
<accession>A0A803J3V1</accession>
<protein>
    <submittedName>
        <fullName evidence="3">Myc target protein 1 homolog</fullName>
    </submittedName>
</protein>
<name>A0A803J3V1_XENTR</name>
<dbReference type="AlphaFoldDB" id="A0A803J3V1"/>
<dbReference type="Bgee" id="ENSXETG00000031735">
    <property type="expression patterns" value="Expressed in skeletal muscle tissue and 10 other cell types or tissues"/>
</dbReference>
<sequence length="248" mass="28013">MMLVNRIICTLFFLFSSYSLSLTIMFYDQMYHATVPELQISRIQLIFHMAFYPQVETQHRKHPSAPTPENTQDGVKLSFTVSIVIGLVIGGIIWTLVTCLSRRRASASISPRMPKSSSRRPRSSSHNHALNRSGFYRNSSCERRSNLSLASLTFQRQTSQEQTDPFTRKPSFRASTFHPFMQCPPLAVEADSQLVTLPRSNNTSPTANNTVNLSRPDFHWSNNSLRLGPSTQTPPPAYDSIIKAFPDS</sequence>